<gene>
    <name evidence="3" type="ORF">g.35348</name>
    <name evidence="2" type="ORF">g.35351</name>
</gene>
<keyword evidence="1" id="KW-1133">Transmembrane helix</keyword>
<feature type="transmembrane region" description="Helical" evidence="1">
    <location>
        <begin position="28"/>
        <end position="53"/>
    </location>
</feature>
<dbReference type="EMBL" id="GEBQ01015411">
    <property type="protein sequence ID" value="JAT24566.1"/>
    <property type="molecule type" value="Transcribed_RNA"/>
</dbReference>
<protein>
    <submittedName>
        <fullName evidence="2">Uncharacterized protein</fullName>
    </submittedName>
</protein>
<keyword evidence="1" id="KW-0812">Transmembrane</keyword>
<dbReference type="EMBL" id="GEBQ01009579">
    <property type="protein sequence ID" value="JAT30398.1"/>
    <property type="molecule type" value="Transcribed_RNA"/>
</dbReference>
<feature type="transmembrane region" description="Helical" evidence="1">
    <location>
        <begin position="92"/>
        <end position="113"/>
    </location>
</feature>
<proteinExistence type="predicted"/>
<evidence type="ECO:0000313" key="3">
    <source>
        <dbReference type="EMBL" id="JAT30398.1"/>
    </source>
</evidence>
<name>A0A1B6LLN4_9HEMI</name>
<organism evidence="2">
    <name type="scientific">Graphocephala atropunctata</name>
    <dbReference type="NCBI Taxonomy" id="36148"/>
    <lineage>
        <taxon>Eukaryota</taxon>
        <taxon>Metazoa</taxon>
        <taxon>Ecdysozoa</taxon>
        <taxon>Arthropoda</taxon>
        <taxon>Hexapoda</taxon>
        <taxon>Insecta</taxon>
        <taxon>Pterygota</taxon>
        <taxon>Neoptera</taxon>
        <taxon>Paraneoptera</taxon>
        <taxon>Hemiptera</taxon>
        <taxon>Auchenorrhyncha</taxon>
        <taxon>Membracoidea</taxon>
        <taxon>Cicadellidae</taxon>
        <taxon>Cicadellinae</taxon>
        <taxon>Cicadellini</taxon>
        <taxon>Graphocephala</taxon>
    </lineage>
</organism>
<dbReference type="AlphaFoldDB" id="A0A1B6LLN4"/>
<sequence>MFVVMVFPILSKGPFSLDLDKSVRYITYIYKGISFGIALSTLLTILVLAITSGTSTSELILSICIAAFAVAYFYLCIFLYKGVEERNRTWIFPWFLVTTVVGFALIILFFVTLLDGFGLLQIVLPFVVVFLFYCDWIVYSLYIDLGSNFVPETPPTQVVPS</sequence>
<accession>A0A1B6LLN4</accession>
<reference evidence="2" key="1">
    <citation type="submission" date="2015-11" db="EMBL/GenBank/DDBJ databases">
        <title>De novo transcriptome assembly of four potential Pierce s Disease insect vectors from Arizona vineyards.</title>
        <authorList>
            <person name="Tassone E.E."/>
        </authorList>
    </citation>
    <scope>NUCLEOTIDE SEQUENCE</scope>
</reference>
<feature type="transmembrane region" description="Helical" evidence="1">
    <location>
        <begin position="59"/>
        <end position="80"/>
    </location>
</feature>
<keyword evidence="1" id="KW-0472">Membrane</keyword>
<evidence type="ECO:0000313" key="2">
    <source>
        <dbReference type="EMBL" id="JAT24566.1"/>
    </source>
</evidence>
<evidence type="ECO:0000256" key="1">
    <source>
        <dbReference type="SAM" id="Phobius"/>
    </source>
</evidence>
<feature type="transmembrane region" description="Helical" evidence="1">
    <location>
        <begin position="119"/>
        <end position="139"/>
    </location>
</feature>